<evidence type="ECO:0000313" key="1">
    <source>
        <dbReference type="EMBL" id="CAD7084063.1"/>
    </source>
</evidence>
<name>A0A7R8UNE9_HERIL</name>
<dbReference type="InParanoid" id="A0A7R8UNE9"/>
<sequence>MSNSNSVLYVINVQYCDLVSQPTVENMLPNTWSPQEAEFHDVNVGLEIAKRSPFKLLIPSYWLMRSKDLKNFKFESGCYDNLLIIIGKSEIYWHAMNRSDNEGSNCLSGTTAAETCLRSDQDAVKQIEGILRLIHHLK</sequence>
<accession>A0A7R8UNE9</accession>
<reference evidence="1 2" key="1">
    <citation type="submission" date="2020-11" db="EMBL/GenBank/DDBJ databases">
        <authorList>
            <person name="Wallbank WR R."/>
            <person name="Pardo Diaz C."/>
            <person name="Kozak K."/>
            <person name="Martin S."/>
            <person name="Jiggins C."/>
            <person name="Moest M."/>
            <person name="Warren A I."/>
            <person name="Generalovic N T."/>
            <person name="Byers J.R.P. K."/>
            <person name="Montejo-Kovacevich G."/>
            <person name="Yen C E."/>
        </authorList>
    </citation>
    <scope>NUCLEOTIDE SEQUENCE [LARGE SCALE GENOMIC DNA]</scope>
</reference>
<evidence type="ECO:0000313" key="2">
    <source>
        <dbReference type="Proteomes" id="UP000594454"/>
    </source>
</evidence>
<gene>
    <name evidence="1" type="ORF">HERILL_LOCUS6979</name>
</gene>
<organism evidence="1 2">
    <name type="scientific">Hermetia illucens</name>
    <name type="common">Black soldier fly</name>
    <dbReference type="NCBI Taxonomy" id="343691"/>
    <lineage>
        <taxon>Eukaryota</taxon>
        <taxon>Metazoa</taxon>
        <taxon>Ecdysozoa</taxon>
        <taxon>Arthropoda</taxon>
        <taxon>Hexapoda</taxon>
        <taxon>Insecta</taxon>
        <taxon>Pterygota</taxon>
        <taxon>Neoptera</taxon>
        <taxon>Endopterygota</taxon>
        <taxon>Diptera</taxon>
        <taxon>Brachycera</taxon>
        <taxon>Stratiomyomorpha</taxon>
        <taxon>Stratiomyidae</taxon>
        <taxon>Hermetiinae</taxon>
        <taxon>Hermetia</taxon>
    </lineage>
</organism>
<dbReference type="AlphaFoldDB" id="A0A7R8UNE9"/>
<dbReference type="Proteomes" id="UP000594454">
    <property type="component" value="Chromosome 3"/>
</dbReference>
<dbReference type="EMBL" id="LR899011">
    <property type="protein sequence ID" value="CAD7084063.1"/>
    <property type="molecule type" value="Genomic_DNA"/>
</dbReference>
<proteinExistence type="predicted"/>
<protein>
    <submittedName>
        <fullName evidence="1">Uncharacterized protein</fullName>
    </submittedName>
</protein>
<keyword evidence="2" id="KW-1185">Reference proteome</keyword>